<evidence type="ECO:0000313" key="2">
    <source>
        <dbReference type="EMBL" id="SCX40154.1"/>
    </source>
</evidence>
<name>A0A1G4XGK2_9ACTN</name>
<organism evidence="2 3">
    <name type="scientific">Klenkia marina</name>
    <dbReference type="NCBI Taxonomy" id="1960309"/>
    <lineage>
        <taxon>Bacteria</taxon>
        <taxon>Bacillati</taxon>
        <taxon>Actinomycetota</taxon>
        <taxon>Actinomycetes</taxon>
        <taxon>Geodermatophilales</taxon>
        <taxon>Geodermatophilaceae</taxon>
        <taxon>Klenkia</taxon>
    </lineage>
</organism>
<accession>A0A1G4XGK2</accession>
<dbReference type="Proteomes" id="UP000198981">
    <property type="component" value="Unassembled WGS sequence"/>
</dbReference>
<reference evidence="3" key="1">
    <citation type="submission" date="2016-10" db="EMBL/GenBank/DDBJ databases">
        <authorList>
            <person name="Varghese N."/>
            <person name="Submissions S."/>
        </authorList>
    </citation>
    <scope>NUCLEOTIDE SEQUENCE [LARGE SCALE GENOMIC DNA]</scope>
    <source>
        <strain evidence="3">DSM 45722</strain>
    </source>
</reference>
<sequence>MAATGAKETGAEETGAEETGAATAGAAGGDVVVVGDAVAAAGWAASGEPVVVPAVVELPPVAAAAVIRPVAGVDDGAVLDGAVPVTPRAGDVLPWTSVPGVVVTDVVPAADAAPAAVVVPCCARCPANASTCTWARVWTGCTAA</sequence>
<evidence type="ECO:0000256" key="1">
    <source>
        <dbReference type="SAM" id="MobiDB-lite"/>
    </source>
</evidence>
<evidence type="ECO:0000313" key="3">
    <source>
        <dbReference type="Proteomes" id="UP000198981"/>
    </source>
</evidence>
<keyword evidence="3" id="KW-1185">Reference proteome</keyword>
<feature type="region of interest" description="Disordered" evidence="1">
    <location>
        <begin position="1"/>
        <end position="22"/>
    </location>
</feature>
<proteinExistence type="predicted"/>
<protein>
    <submittedName>
        <fullName evidence="2">Uncharacterized protein</fullName>
    </submittedName>
</protein>
<dbReference type="AlphaFoldDB" id="A0A1G4XGK2"/>
<dbReference type="EMBL" id="FMUH01000001">
    <property type="protein sequence ID" value="SCX40154.1"/>
    <property type="molecule type" value="Genomic_DNA"/>
</dbReference>
<gene>
    <name evidence="2" type="ORF">SAMN03159343_0895</name>
</gene>